<dbReference type="GO" id="GO:0022857">
    <property type="term" value="F:transmembrane transporter activity"/>
    <property type="evidence" value="ECO:0007669"/>
    <property type="project" value="TreeGrafter"/>
</dbReference>
<dbReference type="STRING" id="708197.A0A166QMA7"/>
<feature type="transmembrane region" description="Helical" evidence="5">
    <location>
        <begin position="121"/>
        <end position="145"/>
    </location>
</feature>
<feature type="transmembrane region" description="Helical" evidence="5">
    <location>
        <begin position="28"/>
        <end position="54"/>
    </location>
</feature>
<evidence type="ECO:0000313" key="6">
    <source>
        <dbReference type="EMBL" id="KZL68108.1"/>
    </source>
</evidence>
<dbReference type="SUPFAM" id="SSF103473">
    <property type="entry name" value="MFS general substrate transporter"/>
    <property type="match status" value="1"/>
</dbReference>
<keyword evidence="2 5" id="KW-0812">Transmembrane</keyword>
<dbReference type="PANTHER" id="PTHR23502:SF60">
    <property type="entry name" value="MAJOR FACILITATOR SUPERFAMILY (MFS) PROFILE DOMAIN-CONTAINING PROTEIN-RELATED"/>
    <property type="match status" value="1"/>
</dbReference>
<evidence type="ECO:0000256" key="1">
    <source>
        <dbReference type="ARBA" id="ARBA00004141"/>
    </source>
</evidence>
<accession>A0A166QMA7</accession>
<gene>
    <name evidence="6" type="ORF">CT0861_01226</name>
</gene>
<keyword evidence="7" id="KW-1185">Reference proteome</keyword>
<dbReference type="EMBL" id="LFIV01000129">
    <property type="protein sequence ID" value="KZL68108.1"/>
    <property type="molecule type" value="Genomic_DNA"/>
</dbReference>
<name>A0A166QMA7_9PEZI</name>
<comment type="subcellular location">
    <subcellularLocation>
        <location evidence="1">Membrane</location>
        <topology evidence="1">Multi-pass membrane protein</topology>
    </subcellularLocation>
</comment>
<comment type="caution">
    <text evidence="6">The sequence shown here is derived from an EMBL/GenBank/DDBJ whole genome shotgun (WGS) entry which is preliminary data.</text>
</comment>
<proteinExistence type="predicted"/>
<evidence type="ECO:0000256" key="5">
    <source>
        <dbReference type="SAM" id="Phobius"/>
    </source>
</evidence>
<reference evidence="6 7" key="1">
    <citation type="submission" date="2015-06" db="EMBL/GenBank/DDBJ databases">
        <title>Survival trade-offs in plant roots during colonization by closely related pathogenic and mutualistic fungi.</title>
        <authorList>
            <person name="Hacquard S."/>
            <person name="Kracher B."/>
            <person name="Hiruma K."/>
            <person name="Weinman A."/>
            <person name="Muench P."/>
            <person name="Garrido Oter R."/>
            <person name="Ver Loren van Themaat E."/>
            <person name="Dallerey J.-F."/>
            <person name="Damm U."/>
            <person name="Henrissat B."/>
            <person name="Lespinet O."/>
            <person name="Thon M."/>
            <person name="Kemen E."/>
            <person name="McHardy A.C."/>
            <person name="Schulze-Lefert P."/>
            <person name="O'Connell R.J."/>
        </authorList>
    </citation>
    <scope>NUCLEOTIDE SEQUENCE [LARGE SCALE GENOMIC DNA]</scope>
    <source>
        <strain evidence="6 7">0861</strain>
    </source>
</reference>
<protein>
    <submittedName>
        <fullName evidence="6">MFS polyamine transporter</fullName>
    </submittedName>
</protein>
<sequence length="162" mass="17737">MDATYCKLKIHYRISEGHTGAPEFRLPLMIPAAVFSPCGILLFAWSAQMGYLFALANEHRKQIGIAIDVGSSMIAYQSAYITDCFSLHTASASAACCFLRSMTAFAFPLFVRALFGDLGYGWGGSLLAIVAVVVSVPVPLLLWNFGQRLRTRSRFGTSQQTK</sequence>
<dbReference type="PANTHER" id="PTHR23502">
    <property type="entry name" value="MAJOR FACILITATOR SUPERFAMILY"/>
    <property type="match status" value="1"/>
</dbReference>
<dbReference type="InterPro" id="IPR036259">
    <property type="entry name" value="MFS_trans_sf"/>
</dbReference>
<dbReference type="Proteomes" id="UP000076552">
    <property type="component" value="Unassembled WGS sequence"/>
</dbReference>
<evidence type="ECO:0000256" key="2">
    <source>
        <dbReference type="ARBA" id="ARBA00022692"/>
    </source>
</evidence>
<evidence type="ECO:0000256" key="3">
    <source>
        <dbReference type="ARBA" id="ARBA00022989"/>
    </source>
</evidence>
<organism evidence="6 7">
    <name type="scientific">Colletotrichum tofieldiae</name>
    <dbReference type="NCBI Taxonomy" id="708197"/>
    <lineage>
        <taxon>Eukaryota</taxon>
        <taxon>Fungi</taxon>
        <taxon>Dikarya</taxon>
        <taxon>Ascomycota</taxon>
        <taxon>Pezizomycotina</taxon>
        <taxon>Sordariomycetes</taxon>
        <taxon>Hypocreomycetidae</taxon>
        <taxon>Glomerellales</taxon>
        <taxon>Glomerellaceae</taxon>
        <taxon>Colletotrichum</taxon>
        <taxon>Colletotrichum spaethianum species complex</taxon>
    </lineage>
</organism>
<keyword evidence="3 5" id="KW-1133">Transmembrane helix</keyword>
<evidence type="ECO:0000256" key="4">
    <source>
        <dbReference type="ARBA" id="ARBA00023136"/>
    </source>
</evidence>
<dbReference type="AlphaFoldDB" id="A0A166QMA7"/>
<keyword evidence="4 5" id="KW-0472">Membrane</keyword>
<evidence type="ECO:0000313" key="7">
    <source>
        <dbReference type="Proteomes" id="UP000076552"/>
    </source>
</evidence>
<dbReference type="GO" id="GO:0016020">
    <property type="term" value="C:membrane"/>
    <property type="evidence" value="ECO:0007669"/>
    <property type="project" value="UniProtKB-SubCell"/>
</dbReference>